<dbReference type="PANTHER" id="PTHR30292">
    <property type="entry name" value="UNCHARACTERIZED PROTEIN YBGL-RELATED"/>
    <property type="match status" value="1"/>
</dbReference>
<accession>A0AAU4K7H5</accession>
<sequence length="256" mass="26233">MTSSDTRVDLNADLGEGYGVWRLGDDHAMLEVVTSANIACGFHAGDPTSLRGTCAAAVSAGVAIGAQVSYPDRVGFGRRFLDIAPGDLTADVIYQIGALDGIARSVGGAVSYVKPHGALYNSIASHRSQAQAVVDAVVALNRDLPLYGLPGSVSARLAEAAGLATVAEAFADRAYRPDGSLVPRSEPGSVITDTATICARALRMVVDHEVVADDGTVVAVAPSTLCLHGDTPGAVEHARAVAATLREEGVTVARVT</sequence>
<comment type="function">
    <text evidence="1">Catalyzes the cleavage of 5-oxoproline to form L-glutamate coupled to the hydrolysis of ATP to ADP and inorganic phosphate.</text>
</comment>
<dbReference type="EMBL" id="CP108021">
    <property type="protein sequence ID" value="WUM21889.1"/>
    <property type="molecule type" value="Genomic_DNA"/>
</dbReference>
<reference evidence="2 3" key="1">
    <citation type="submission" date="2022-10" db="EMBL/GenBank/DDBJ databases">
        <title>The complete genomes of actinobacterial strains from the NBC collection.</title>
        <authorList>
            <person name="Joergensen T.S."/>
            <person name="Alvarez Arevalo M."/>
            <person name="Sterndorff E.B."/>
            <person name="Faurdal D."/>
            <person name="Vuksanovic O."/>
            <person name="Mourched A.-S."/>
            <person name="Charusanti P."/>
            <person name="Shaw S."/>
            <person name="Blin K."/>
            <person name="Weber T."/>
        </authorList>
    </citation>
    <scope>NUCLEOTIDE SEQUENCE [LARGE SCALE GENOMIC DNA]</scope>
    <source>
        <strain evidence="2 3">NBC_00319</strain>
    </source>
</reference>
<dbReference type="PANTHER" id="PTHR30292:SF0">
    <property type="entry name" value="5-OXOPROLINASE SUBUNIT A"/>
    <property type="match status" value="1"/>
</dbReference>
<dbReference type="CDD" id="cd10787">
    <property type="entry name" value="LamB_YcsF_like"/>
    <property type="match status" value="1"/>
</dbReference>
<dbReference type="NCBIfam" id="NF003814">
    <property type="entry name" value="PRK05406.1-3"/>
    <property type="match status" value="1"/>
</dbReference>
<dbReference type="HAMAP" id="MF_00691">
    <property type="entry name" value="PxpA"/>
    <property type="match status" value="1"/>
</dbReference>
<keyword evidence="1" id="KW-0378">Hydrolase</keyword>
<comment type="catalytic activity">
    <reaction evidence="1">
        <text>5-oxo-L-proline + ATP + 2 H2O = L-glutamate + ADP + phosphate + H(+)</text>
        <dbReference type="Rhea" id="RHEA:10348"/>
        <dbReference type="ChEBI" id="CHEBI:15377"/>
        <dbReference type="ChEBI" id="CHEBI:15378"/>
        <dbReference type="ChEBI" id="CHEBI:29985"/>
        <dbReference type="ChEBI" id="CHEBI:30616"/>
        <dbReference type="ChEBI" id="CHEBI:43474"/>
        <dbReference type="ChEBI" id="CHEBI:58402"/>
        <dbReference type="ChEBI" id="CHEBI:456216"/>
        <dbReference type="EC" id="3.5.2.9"/>
    </reaction>
</comment>
<dbReference type="Gene3D" id="3.20.20.370">
    <property type="entry name" value="Glycoside hydrolase/deacetylase"/>
    <property type="match status" value="1"/>
</dbReference>
<comment type="subunit">
    <text evidence="1">Forms a complex composed of PxpA, PxpB and PxpC.</text>
</comment>
<keyword evidence="3" id="KW-1185">Reference proteome</keyword>
<name>A0AAU4K7H5_9NOCA</name>
<dbReference type="GO" id="GO:0017168">
    <property type="term" value="F:5-oxoprolinase (ATP-hydrolyzing) activity"/>
    <property type="evidence" value="ECO:0007669"/>
    <property type="project" value="UniProtKB-UniRule"/>
</dbReference>
<dbReference type="GO" id="GO:0005975">
    <property type="term" value="P:carbohydrate metabolic process"/>
    <property type="evidence" value="ECO:0007669"/>
    <property type="project" value="InterPro"/>
</dbReference>
<evidence type="ECO:0000256" key="1">
    <source>
        <dbReference type="HAMAP-Rule" id="MF_00691"/>
    </source>
</evidence>
<organism evidence="2 3">
    <name type="scientific">Williamsia herbipolensis</name>
    <dbReference type="NCBI Taxonomy" id="1603258"/>
    <lineage>
        <taxon>Bacteria</taxon>
        <taxon>Bacillati</taxon>
        <taxon>Actinomycetota</taxon>
        <taxon>Actinomycetes</taxon>
        <taxon>Mycobacteriales</taxon>
        <taxon>Nocardiaceae</taxon>
        <taxon>Williamsia</taxon>
    </lineage>
</organism>
<dbReference type="SUPFAM" id="SSF88713">
    <property type="entry name" value="Glycoside hydrolase/deacetylase"/>
    <property type="match status" value="1"/>
</dbReference>
<dbReference type="InterPro" id="IPR011330">
    <property type="entry name" value="Glyco_hydro/deAcase_b/a-brl"/>
</dbReference>
<dbReference type="EC" id="3.5.2.9" evidence="1"/>
<comment type="similarity">
    <text evidence="1">Belongs to the LamB/PxpA family.</text>
</comment>
<dbReference type="NCBIfam" id="NF003816">
    <property type="entry name" value="PRK05406.1-5"/>
    <property type="match status" value="1"/>
</dbReference>
<dbReference type="RefSeq" id="WP_328858861.1">
    <property type="nucleotide sequence ID" value="NZ_CP108021.1"/>
</dbReference>
<dbReference type="InterPro" id="IPR005501">
    <property type="entry name" value="LamB/YcsF/PxpA-like"/>
</dbReference>
<protein>
    <recommendedName>
        <fullName evidence="1">5-oxoprolinase subunit A</fullName>
        <shortName evidence="1">5-OPase subunit A</shortName>
        <ecNumber evidence="1">3.5.2.9</ecNumber>
    </recommendedName>
    <alternativeName>
        <fullName evidence="1">5-oxoprolinase (ATP-hydrolyzing) subunit A</fullName>
    </alternativeName>
</protein>
<dbReference type="GO" id="GO:0005524">
    <property type="term" value="F:ATP binding"/>
    <property type="evidence" value="ECO:0007669"/>
    <property type="project" value="UniProtKB-UniRule"/>
</dbReference>
<evidence type="ECO:0000313" key="3">
    <source>
        <dbReference type="Proteomes" id="UP001432128"/>
    </source>
</evidence>
<keyword evidence="1" id="KW-0547">Nucleotide-binding</keyword>
<gene>
    <name evidence="1" type="primary">pxpA</name>
    <name evidence="2" type="ORF">OG579_09040</name>
</gene>
<proteinExistence type="inferred from homology"/>
<dbReference type="Proteomes" id="UP001432128">
    <property type="component" value="Chromosome"/>
</dbReference>
<evidence type="ECO:0000313" key="2">
    <source>
        <dbReference type="EMBL" id="WUM21889.1"/>
    </source>
</evidence>
<keyword evidence="1" id="KW-0067">ATP-binding</keyword>
<dbReference type="Pfam" id="PF03746">
    <property type="entry name" value="LamB_YcsF"/>
    <property type="match status" value="1"/>
</dbReference>
<dbReference type="AlphaFoldDB" id="A0AAU4K7H5"/>
<dbReference type="KEGG" id="whr:OG579_09040"/>